<dbReference type="AlphaFoldDB" id="A0A4T3F4R8"/>
<dbReference type="InterPro" id="IPR019734">
    <property type="entry name" value="TPR_rpt"/>
</dbReference>
<keyword evidence="6" id="KW-1185">Reference proteome</keyword>
<dbReference type="Proteomes" id="UP000309389">
    <property type="component" value="Unassembled WGS sequence"/>
</dbReference>
<reference evidence="5 6" key="1">
    <citation type="submission" date="2019-04" db="EMBL/GenBank/DDBJ databases">
        <title>Altererythrobacter aquimixticola sp. nov., isolated from sediment of junction between the ocean and a freshwater spring.</title>
        <authorList>
            <person name="Yoon J.-H."/>
        </authorList>
    </citation>
    <scope>NUCLEOTIDE SEQUENCE [LARGE SCALE GENOMIC DNA]</scope>
    <source>
        <strain evidence="5 6">SSKS-13</strain>
    </source>
</reference>
<keyword evidence="4" id="KW-0812">Transmembrane</keyword>
<feature type="repeat" description="TPR" evidence="3">
    <location>
        <begin position="259"/>
        <end position="292"/>
    </location>
</feature>
<feature type="repeat" description="TPR" evidence="3">
    <location>
        <begin position="191"/>
        <end position="224"/>
    </location>
</feature>
<dbReference type="PROSITE" id="PS50005">
    <property type="entry name" value="TPR"/>
    <property type="match status" value="3"/>
</dbReference>
<dbReference type="Gene3D" id="1.25.40.10">
    <property type="entry name" value="Tetratricopeptide repeat domain"/>
    <property type="match status" value="2"/>
</dbReference>
<dbReference type="RefSeq" id="WP_136694180.1">
    <property type="nucleotide sequence ID" value="NZ_SSHH01000003.1"/>
</dbReference>
<organism evidence="5 6">
    <name type="scientific">Alteraurantiacibacter aquimixticola</name>
    <dbReference type="NCBI Taxonomy" id="2489173"/>
    <lineage>
        <taxon>Bacteria</taxon>
        <taxon>Pseudomonadati</taxon>
        <taxon>Pseudomonadota</taxon>
        <taxon>Alphaproteobacteria</taxon>
        <taxon>Sphingomonadales</taxon>
        <taxon>Erythrobacteraceae</taxon>
        <taxon>Alteraurantiacibacter</taxon>
    </lineage>
</organism>
<dbReference type="SUPFAM" id="SSF48452">
    <property type="entry name" value="TPR-like"/>
    <property type="match status" value="1"/>
</dbReference>
<dbReference type="SMART" id="SM00028">
    <property type="entry name" value="TPR"/>
    <property type="match status" value="5"/>
</dbReference>
<dbReference type="InterPro" id="IPR011990">
    <property type="entry name" value="TPR-like_helical_dom_sf"/>
</dbReference>
<accession>A0A4T3F4R8</accession>
<dbReference type="EMBL" id="SSHH01000003">
    <property type="protein sequence ID" value="TIX49703.1"/>
    <property type="molecule type" value="Genomic_DNA"/>
</dbReference>
<dbReference type="InterPro" id="IPR050498">
    <property type="entry name" value="Ycf3"/>
</dbReference>
<proteinExistence type="predicted"/>
<keyword evidence="1" id="KW-0677">Repeat</keyword>
<dbReference type="PANTHER" id="PTHR44858:SF1">
    <property type="entry name" value="UDP-N-ACETYLGLUCOSAMINE--PEPTIDE N-ACETYLGLUCOSAMINYLTRANSFERASE SPINDLY-RELATED"/>
    <property type="match status" value="1"/>
</dbReference>
<keyword evidence="2 3" id="KW-0802">TPR repeat</keyword>
<keyword evidence="4" id="KW-1133">Transmembrane helix</keyword>
<feature type="transmembrane region" description="Helical" evidence="4">
    <location>
        <begin position="130"/>
        <end position="152"/>
    </location>
</feature>
<comment type="caution">
    <text evidence="5">The sequence shown here is derived from an EMBL/GenBank/DDBJ whole genome shotgun (WGS) entry which is preliminary data.</text>
</comment>
<name>A0A4T3F4R8_9SPHN</name>
<keyword evidence="4" id="KW-0472">Membrane</keyword>
<dbReference type="Pfam" id="PF13432">
    <property type="entry name" value="TPR_16"/>
    <property type="match status" value="2"/>
</dbReference>
<gene>
    <name evidence="5" type="ORF">E5222_12880</name>
</gene>
<feature type="repeat" description="TPR" evidence="3">
    <location>
        <begin position="225"/>
        <end position="258"/>
    </location>
</feature>
<dbReference type="PANTHER" id="PTHR44858">
    <property type="entry name" value="TETRATRICOPEPTIDE REPEAT PROTEIN 6"/>
    <property type="match status" value="1"/>
</dbReference>
<dbReference type="OrthoDB" id="9813074at2"/>
<evidence type="ECO:0000313" key="5">
    <source>
        <dbReference type="EMBL" id="TIX49703.1"/>
    </source>
</evidence>
<evidence type="ECO:0000313" key="6">
    <source>
        <dbReference type="Proteomes" id="UP000309389"/>
    </source>
</evidence>
<evidence type="ECO:0000256" key="2">
    <source>
        <dbReference type="ARBA" id="ARBA00022803"/>
    </source>
</evidence>
<evidence type="ECO:0000256" key="1">
    <source>
        <dbReference type="ARBA" id="ARBA00022737"/>
    </source>
</evidence>
<evidence type="ECO:0000256" key="4">
    <source>
        <dbReference type="SAM" id="Phobius"/>
    </source>
</evidence>
<feature type="transmembrane region" description="Helical" evidence="4">
    <location>
        <begin position="53"/>
        <end position="72"/>
    </location>
</feature>
<evidence type="ECO:0000256" key="3">
    <source>
        <dbReference type="PROSITE-ProRule" id="PRU00339"/>
    </source>
</evidence>
<protein>
    <submittedName>
        <fullName evidence="5">Tetratricopeptide repeat protein</fullName>
    </submittedName>
</protein>
<sequence>MLDFLSPQFWILAALAIFGWAHAHYVWMHIAHDPSRREITAPPEDLSWRSDNLFYRSLAILAGVVSLAVFIFTPHASEFAQSDFFVPALLGLVGSAAVGRALADWRSGTTEPLIRGVSATYNKASQPLKYWASLAWNASVGIAFLATSLFVFDDHTRQRCDDDVGEQALSEMLETCSLMLAENNLDQDGRAELLAARGRVNHRLQESMSALDDYSAALELEPQDSYTLYNRALIHSRLGNLPSAIDDLNASLAINPDFDDAYIERGNAFLDTGQFEKAIGDFTTLFERDPDHPYALANRGIAHAWMGNADVAEKDFSRVAKDSPGWIVVLRGRAILATNRDDDESAIEFLNDALAIQSDDTFSLHMRAEIYWENGQRDLAARDDDLIMEIEKPRLVRVTESP</sequence>